<comment type="caution">
    <text evidence="1">The sequence shown here is derived from an EMBL/GenBank/DDBJ whole genome shotgun (WGS) entry which is preliminary data.</text>
</comment>
<evidence type="ECO:0000313" key="2">
    <source>
        <dbReference type="Proteomes" id="UP000612893"/>
    </source>
</evidence>
<organism evidence="1 2">
    <name type="scientific">Candidatus Nephthysia bennettiae</name>
    <dbReference type="NCBI Taxonomy" id="3127016"/>
    <lineage>
        <taxon>Bacteria</taxon>
        <taxon>Bacillati</taxon>
        <taxon>Candidatus Dormiibacterota</taxon>
        <taxon>Candidatus Dormibacteria</taxon>
        <taxon>Candidatus Dormibacterales</taxon>
        <taxon>Candidatus Dormibacteraceae</taxon>
        <taxon>Candidatus Nephthysia</taxon>
    </lineage>
</organism>
<sequence>MAEHRVVSHDAWVEARKKHLAKEKEFTRLRDQLSRERRELPWELIEKTYRFEGEHGKQTLSELFDGRSQLVVYHAMFNPDTAGQNTTWTADAPCFSCSYWMDNFNGVTVHLNHRDITMVAVSRAPYPAIAAYRKRMGWGFPWLSSAGSDFNFDYRVSFTEDQLAAGRVDYNYRLNPFSMSEAPGASVFFKDGEGRIFHTYSTYARGLDMLNVAYHYMDLVPNGRDEDGQGQFWVRRRDEYPD</sequence>
<dbReference type="Proteomes" id="UP000612893">
    <property type="component" value="Unassembled WGS sequence"/>
</dbReference>
<name>A0A934KF35_9BACT</name>
<reference evidence="1" key="1">
    <citation type="submission" date="2020-10" db="EMBL/GenBank/DDBJ databases">
        <title>Ca. Dormibacterota MAGs.</title>
        <authorList>
            <person name="Montgomery K."/>
        </authorList>
    </citation>
    <scope>NUCLEOTIDE SEQUENCE [LARGE SCALE GENOMIC DNA]</scope>
    <source>
        <strain evidence="1">SC8812_S17_10</strain>
    </source>
</reference>
<protein>
    <submittedName>
        <fullName evidence="1">DUF899 domain-containing protein</fullName>
    </submittedName>
</protein>
<dbReference type="Pfam" id="PF05988">
    <property type="entry name" value="DUF899"/>
    <property type="match status" value="1"/>
</dbReference>
<dbReference type="InterPro" id="IPR036249">
    <property type="entry name" value="Thioredoxin-like_sf"/>
</dbReference>
<dbReference type="AlphaFoldDB" id="A0A934KF35"/>
<dbReference type="SUPFAM" id="SSF52833">
    <property type="entry name" value="Thioredoxin-like"/>
    <property type="match status" value="1"/>
</dbReference>
<keyword evidence="2" id="KW-1185">Reference proteome</keyword>
<dbReference type="RefSeq" id="WP_338205002.1">
    <property type="nucleotide sequence ID" value="NZ_JAEKNR010000231.1"/>
</dbReference>
<accession>A0A934KF35</accession>
<dbReference type="EMBL" id="JAEKNR010000231">
    <property type="protein sequence ID" value="MBJ7600990.1"/>
    <property type="molecule type" value="Genomic_DNA"/>
</dbReference>
<evidence type="ECO:0000313" key="1">
    <source>
        <dbReference type="EMBL" id="MBJ7600990.1"/>
    </source>
</evidence>
<proteinExistence type="predicted"/>
<gene>
    <name evidence="1" type="ORF">JF922_23335</name>
</gene>
<dbReference type="InterPro" id="IPR010296">
    <property type="entry name" value="DUF899_thioredox"/>
</dbReference>